<keyword evidence="4" id="KW-1133">Transmembrane helix</keyword>
<keyword evidence="4" id="KW-0472">Membrane</keyword>
<evidence type="ECO:0000256" key="1">
    <source>
        <dbReference type="ARBA" id="ARBA00005445"/>
    </source>
</evidence>
<protein>
    <recommendedName>
        <fullName evidence="8">Ice-binding protein</fullName>
    </recommendedName>
</protein>
<evidence type="ECO:0000256" key="3">
    <source>
        <dbReference type="SAM" id="MobiDB-lite"/>
    </source>
</evidence>
<keyword evidence="2 5" id="KW-0732">Signal</keyword>
<feature type="region of interest" description="Disordered" evidence="3">
    <location>
        <begin position="599"/>
        <end position="652"/>
    </location>
</feature>
<dbReference type="EMBL" id="QGMK01000051">
    <property type="protein sequence ID" value="TVY84828.1"/>
    <property type="molecule type" value="Genomic_DNA"/>
</dbReference>
<comment type="similarity">
    <text evidence="1">Belongs to the ice-binding protein family.</text>
</comment>
<dbReference type="Pfam" id="PF11999">
    <property type="entry name" value="Ice_binding"/>
    <property type="match status" value="1"/>
</dbReference>
<dbReference type="InterPro" id="IPR021884">
    <property type="entry name" value="Ice-bd_prot"/>
</dbReference>
<feature type="compositionally biased region" description="Polar residues" evidence="3">
    <location>
        <begin position="604"/>
        <end position="617"/>
    </location>
</feature>
<organism evidence="6 7">
    <name type="scientific">Lachnellula suecica</name>
    <dbReference type="NCBI Taxonomy" id="602035"/>
    <lineage>
        <taxon>Eukaryota</taxon>
        <taxon>Fungi</taxon>
        <taxon>Dikarya</taxon>
        <taxon>Ascomycota</taxon>
        <taxon>Pezizomycotina</taxon>
        <taxon>Leotiomycetes</taxon>
        <taxon>Helotiales</taxon>
        <taxon>Lachnaceae</taxon>
        <taxon>Lachnellula</taxon>
    </lineage>
</organism>
<feature type="compositionally biased region" description="Polar residues" evidence="3">
    <location>
        <begin position="635"/>
        <end position="651"/>
    </location>
</feature>
<comment type="caution">
    <text evidence="6">The sequence shown here is derived from an EMBL/GenBank/DDBJ whole genome shotgun (WGS) entry which is preliminary data.</text>
</comment>
<evidence type="ECO:0008006" key="8">
    <source>
        <dbReference type="Google" id="ProtNLM"/>
    </source>
</evidence>
<feature type="chain" id="PRO_5035729571" description="Ice-binding protein" evidence="5">
    <location>
        <begin position="19"/>
        <end position="738"/>
    </location>
</feature>
<feature type="compositionally biased region" description="Low complexity" evidence="3">
    <location>
        <begin position="318"/>
        <end position="327"/>
    </location>
</feature>
<evidence type="ECO:0000313" key="6">
    <source>
        <dbReference type="EMBL" id="TVY84828.1"/>
    </source>
</evidence>
<evidence type="ECO:0000256" key="2">
    <source>
        <dbReference type="ARBA" id="ARBA00022729"/>
    </source>
</evidence>
<feature type="compositionally biased region" description="Low complexity" evidence="3">
    <location>
        <begin position="538"/>
        <end position="556"/>
    </location>
</feature>
<feature type="transmembrane region" description="Helical" evidence="4">
    <location>
        <begin position="714"/>
        <end position="733"/>
    </location>
</feature>
<evidence type="ECO:0000256" key="5">
    <source>
        <dbReference type="SAM" id="SignalP"/>
    </source>
</evidence>
<evidence type="ECO:0000256" key="4">
    <source>
        <dbReference type="SAM" id="Phobius"/>
    </source>
</evidence>
<name>A0A8T9CGU7_9HELO</name>
<proteinExistence type="inferred from homology"/>
<feature type="region of interest" description="Disordered" evidence="3">
    <location>
        <begin position="318"/>
        <end position="354"/>
    </location>
</feature>
<keyword evidence="7" id="KW-1185">Reference proteome</keyword>
<feature type="compositionally biased region" description="Low complexity" evidence="3">
    <location>
        <begin position="335"/>
        <end position="345"/>
    </location>
</feature>
<accession>A0A8T9CGU7</accession>
<sequence length="738" mass="73731">MKLLLLLWLLGLAALSAAIINLGSASTFAALGSSALTNTGPTVLDGDIGVSPGELSSITGFPPGLYTGNAYGGSSAAGPHTDATTAYNTIASMSEVTVLTGDLGGMTLVPGTYKYTSSAQLTGDLTLLGNGSTSDAWYFQIGSSFTTATEASITYSGFTPACSLQIGWQIGSSATLGTGSLFLGDIFAAISITMATGATIGGRLFALAGAITLDSNFVEPPPLCPVPSTTLSLAASATSILSQSIGASGGGGPVPPPLPTTTLGQYPSSSVSLILFTPVPSIGLPFSSSTPELLISSVILPLFSSGLQEYPSPSFGLSAAPSSSIPTHPSPPPSSSELIISTSATKPTSSHPTATDSVLTTTIFITAVPSGGSSSRSVSTISSLLSTTSQLSASSGNTNQTSSQSSSSSSTSEVVSFSSLSGAPSSTTSHMNSSSSSSGASVSTSSRTNSSSSAFSLSSPIFTRSFSSNTSSTTVQISLASTTAVSTSSISLFMNSSVVYITQTTSQLVYKTTASEAYDMGDLPTPDVVASSTTVYSDQGDNGEQGVNGDQGDNGNAEADVTVEVFNTLFATVPCPSLETTQQAAAAPTHPPCEACAHGGANGEGSTESNWNSNQGFNGEVSEEPGSTPIGGSNIGSNKWSNGEAHGSSNGEMVLPPGSTAVSALGNQMTKPTPPFYNSTDVVTGSYSGTGSSTASSVPTQIGSSSAVTGVSSGLGTAVVLASIWGLVTLVFWRHNYV</sequence>
<feature type="region of interest" description="Disordered" evidence="3">
    <location>
        <begin position="390"/>
        <end position="445"/>
    </location>
</feature>
<feature type="region of interest" description="Disordered" evidence="3">
    <location>
        <begin position="533"/>
        <end position="557"/>
    </location>
</feature>
<keyword evidence="4" id="KW-0812">Transmembrane</keyword>
<feature type="signal peptide" evidence="5">
    <location>
        <begin position="1"/>
        <end position="18"/>
    </location>
</feature>
<gene>
    <name evidence="6" type="ORF">LSUE1_G000594</name>
</gene>
<evidence type="ECO:0000313" key="7">
    <source>
        <dbReference type="Proteomes" id="UP000469558"/>
    </source>
</evidence>
<dbReference type="AlphaFoldDB" id="A0A8T9CGU7"/>
<dbReference type="Proteomes" id="UP000469558">
    <property type="component" value="Unassembled WGS sequence"/>
</dbReference>
<reference evidence="6 7" key="1">
    <citation type="submission" date="2018-05" db="EMBL/GenBank/DDBJ databases">
        <title>Genome sequencing and assembly of the regulated plant pathogen Lachnellula willkommii and related sister species for the development of diagnostic species identification markers.</title>
        <authorList>
            <person name="Giroux E."/>
            <person name="Bilodeau G."/>
        </authorList>
    </citation>
    <scope>NUCLEOTIDE SEQUENCE [LARGE SCALE GENOMIC DNA]</scope>
    <source>
        <strain evidence="6 7">CBS 268.59</strain>
    </source>
</reference>
<dbReference type="OrthoDB" id="10264374at2759"/>